<evidence type="ECO:0000313" key="5">
    <source>
        <dbReference type="Proteomes" id="UP000214688"/>
    </source>
</evidence>
<organism evidence="4 5">
    <name type="scientific">Tumebacillus algifaecis</name>
    <dbReference type="NCBI Taxonomy" id="1214604"/>
    <lineage>
        <taxon>Bacteria</taxon>
        <taxon>Bacillati</taxon>
        <taxon>Bacillota</taxon>
        <taxon>Bacilli</taxon>
        <taxon>Bacillales</taxon>
        <taxon>Alicyclobacillaceae</taxon>
        <taxon>Tumebacillus</taxon>
    </lineage>
</organism>
<name>A0A223D191_9BACL</name>
<protein>
    <recommendedName>
        <fullName evidence="6">SGNH hydrolase-type esterase domain-containing protein</fullName>
    </recommendedName>
</protein>
<dbReference type="InterPro" id="IPR013830">
    <property type="entry name" value="SGNH_hydro"/>
</dbReference>
<dbReference type="InterPro" id="IPR036514">
    <property type="entry name" value="SGNH_hydro_sf"/>
</dbReference>
<proteinExistence type="predicted"/>
<evidence type="ECO:0000313" key="4">
    <source>
        <dbReference type="EMBL" id="ASS75137.1"/>
    </source>
</evidence>
<dbReference type="EMBL" id="CP022657">
    <property type="protein sequence ID" value="ASS75137.1"/>
    <property type="molecule type" value="Genomic_DNA"/>
</dbReference>
<dbReference type="InterPro" id="IPR036582">
    <property type="entry name" value="Mao_N_sf"/>
</dbReference>
<accession>A0A223D191</accession>
<sequence length="360" mass="40200">MNRNMILRRFLLVLWSLLALLPAHHALAGDLASWPRQVSYVAIGDSITAGWGTPAIGGARVNGYVSHLHRQMQVRGQATLHNLGVAGLTSSQFLFLLEHWPEASQLLQKADLITLSIGGNDIIWTDHQKPGDVMAMHEALTKYKTNILTILAHFRQLNVDARLFVLEVYNPFAVKDPRHKQLSEWITWVNESIREAAKAYDADVVPVATLFLSHEQEYVNLANNDIHPNASGHKVIAEAISHTLFGSFVPLTVEQNKKPNLLWNGEPRPLSSDLIFENQTIYASLPQIQELHQGGLKRLRSRVGSFLALVNGKRIILPSPVLLKDGSPYLPLRPVIETLGARVFWVPDSLTISVFTKEKP</sequence>
<evidence type="ECO:0008006" key="6">
    <source>
        <dbReference type="Google" id="ProtNLM"/>
    </source>
</evidence>
<feature type="domain" description="Copper amine oxidase-like N-terminal" evidence="2">
    <location>
        <begin position="297"/>
        <end position="353"/>
    </location>
</feature>
<dbReference type="Pfam" id="PF13472">
    <property type="entry name" value="Lipase_GDSL_2"/>
    <property type="match status" value="1"/>
</dbReference>
<dbReference type="Proteomes" id="UP000214688">
    <property type="component" value="Chromosome"/>
</dbReference>
<feature type="chain" id="PRO_5013053129" description="SGNH hydrolase-type esterase domain-containing protein" evidence="1">
    <location>
        <begin position="29"/>
        <end position="360"/>
    </location>
</feature>
<dbReference type="Gene3D" id="3.40.50.1110">
    <property type="entry name" value="SGNH hydrolase"/>
    <property type="match status" value="1"/>
</dbReference>
<dbReference type="SUPFAM" id="SSF52266">
    <property type="entry name" value="SGNH hydrolase"/>
    <property type="match status" value="1"/>
</dbReference>
<evidence type="ECO:0000256" key="1">
    <source>
        <dbReference type="SAM" id="SignalP"/>
    </source>
</evidence>
<keyword evidence="1" id="KW-0732">Signal</keyword>
<evidence type="ECO:0000259" key="2">
    <source>
        <dbReference type="Pfam" id="PF07833"/>
    </source>
</evidence>
<dbReference type="InterPro" id="IPR012854">
    <property type="entry name" value="Cu_amine_oxidase-like_N"/>
</dbReference>
<dbReference type="PANTHER" id="PTHR30383:SF27">
    <property type="entry name" value="SPORE GERMINATION LIPASE LIPC"/>
    <property type="match status" value="1"/>
</dbReference>
<feature type="domain" description="SGNH hydrolase-type esterase" evidence="3">
    <location>
        <begin position="42"/>
        <end position="235"/>
    </location>
</feature>
<dbReference type="AlphaFoldDB" id="A0A223D191"/>
<dbReference type="GO" id="GO:0004622">
    <property type="term" value="F:phosphatidylcholine lysophospholipase activity"/>
    <property type="evidence" value="ECO:0007669"/>
    <property type="project" value="TreeGrafter"/>
</dbReference>
<dbReference type="InterPro" id="IPR051532">
    <property type="entry name" value="Ester_Hydrolysis_Enzymes"/>
</dbReference>
<gene>
    <name evidence="4" type="ORF">CIG75_09190</name>
</gene>
<dbReference type="PANTHER" id="PTHR30383">
    <property type="entry name" value="THIOESTERASE 1/PROTEASE 1/LYSOPHOSPHOLIPASE L1"/>
    <property type="match status" value="1"/>
</dbReference>
<evidence type="ECO:0000259" key="3">
    <source>
        <dbReference type="Pfam" id="PF13472"/>
    </source>
</evidence>
<dbReference type="SUPFAM" id="SSF55383">
    <property type="entry name" value="Copper amine oxidase, domain N"/>
    <property type="match status" value="1"/>
</dbReference>
<dbReference type="Pfam" id="PF07833">
    <property type="entry name" value="Cu_amine_oxidN1"/>
    <property type="match status" value="1"/>
</dbReference>
<feature type="signal peptide" evidence="1">
    <location>
        <begin position="1"/>
        <end position="28"/>
    </location>
</feature>
<dbReference type="KEGG" id="tab:CIG75_09190"/>
<keyword evidence="5" id="KW-1185">Reference proteome</keyword>
<reference evidence="4 5" key="1">
    <citation type="journal article" date="2015" name="Int. J. Syst. Evol. Microbiol.">
        <title>Tumebacillus algifaecis sp. nov., isolated from decomposing algal scum.</title>
        <authorList>
            <person name="Wu Y.F."/>
            <person name="Zhang B."/>
            <person name="Xing P."/>
            <person name="Wu Q.L."/>
            <person name="Liu S.J."/>
        </authorList>
    </citation>
    <scope>NUCLEOTIDE SEQUENCE [LARGE SCALE GENOMIC DNA]</scope>
    <source>
        <strain evidence="4 5">THMBR28</strain>
    </source>
</reference>